<sequence>MYITDDNDGLKTKIALPVYVNYGRIEDFEELEKLGINVSGKICIARYGKLYRGNKVENAQIRGAVGVVLFSDPSEVARNGTEPQNVFPNSWWVPGTAIQRGNIKLVKGDPVTPNYPSVDGAFRYKPEEVNIPRIPCQPIGYNDAWNILKLMDGQAVPDNWKGLLNITYRYGPGFKPENRARKLRLVVNNEYTSKVIYNVIGVIRGMVEPDRYVLVGNHRDAWSHGAVDPSSGTSQLLELTRVMGGLLMDGWRPRRTLVFGSWGAEEFGLIGSTEWVEVCIVTKPCLVNF</sequence>
<dbReference type="CDD" id="cd02121">
    <property type="entry name" value="PA_GCPII_like"/>
    <property type="match status" value="1"/>
</dbReference>
<dbReference type="InterPro" id="IPR007484">
    <property type="entry name" value="Peptidase_M28"/>
</dbReference>
<evidence type="ECO:0000259" key="1">
    <source>
        <dbReference type="Pfam" id="PF02225"/>
    </source>
</evidence>
<dbReference type="Pfam" id="PF04389">
    <property type="entry name" value="Peptidase_M28"/>
    <property type="match status" value="1"/>
</dbReference>
<dbReference type="RefSeq" id="XP_022242586.1">
    <property type="nucleotide sequence ID" value="XM_022386878.1"/>
</dbReference>
<proteinExistence type="predicted"/>
<dbReference type="PANTHER" id="PTHR10404">
    <property type="entry name" value="N-ACETYLATED-ALPHA-LINKED ACIDIC DIPEPTIDASE"/>
    <property type="match status" value="1"/>
</dbReference>
<evidence type="ECO:0000313" key="4">
    <source>
        <dbReference type="RefSeq" id="XP_022242586.1"/>
    </source>
</evidence>
<accession>A0ABM1SG31</accession>
<dbReference type="PANTHER" id="PTHR10404:SF46">
    <property type="entry name" value="VACUOLAR PROTEIN SORTING-ASSOCIATED PROTEIN 70"/>
    <property type="match status" value="1"/>
</dbReference>
<dbReference type="GeneID" id="106460218"/>
<protein>
    <submittedName>
        <fullName evidence="4">N-acetylated-alpha-linked acidic dipeptidase 2-like</fullName>
    </submittedName>
</protein>
<dbReference type="InterPro" id="IPR046450">
    <property type="entry name" value="PA_dom_sf"/>
</dbReference>
<reference evidence="4" key="1">
    <citation type="submission" date="2025-08" db="UniProtKB">
        <authorList>
            <consortium name="RefSeq"/>
        </authorList>
    </citation>
    <scope>IDENTIFICATION</scope>
    <source>
        <tissue evidence="4">Muscle</tissue>
    </source>
</reference>
<dbReference type="SUPFAM" id="SSF52025">
    <property type="entry name" value="PA domain"/>
    <property type="match status" value="1"/>
</dbReference>
<evidence type="ECO:0000313" key="3">
    <source>
        <dbReference type="Proteomes" id="UP000694941"/>
    </source>
</evidence>
<dbReference type="InterPro" id="IPR003137">
    <property type="entry name" value="PA_domain"/>
</dbReference>
<gene>
    <name evidence="4" type="primary">LOC106460218</name>
</gene>
<dbReference type="InterPro" id="IPR039373">
    <property type="entry name" value="Peptidase_M28B"/>
</dbReference>
<dbReference type="Gene3D" id="3.50.30.30">
    <property type="match status" value="1"/>
</dbReference>
<organism evidence="3 4">
    <name type="scientific">Limulus polyphemus</name>
    <name type="common">Atlantic horseshoe crab</name>
    <dbReference type="NCBI Taxonomy" id="6850"/>
    <lineage>
        <taxon>Eukaryota</taxon>
        <taxon>Metazoa</taxon>
        <taxon>Ecdysozoa</taxon>
        <taxon>Arthropoda</taxon>
        <taxon>Chelicerata</taxon>
        <taxon>Merostomata</taxon>
        <taxon>Xiphosura</taxon>
        <taxon>Limulidae</taxon>
        <taxon>Limulus</taxon>
    </lineage>
</organism>
<name>A0ABM1SG31_LIMPO</name>
<dbReference type="Pfam" id="PF02225">
    <property type="entry name" value="PA"/>
    <property type="match status" value="1"/>
</dbReference>
<feature type="domain" description="Peptidase M28" evidence="2">
    <location>
        <begin position="198"/>
        <end position="277"/>
    </location>
</feature>
<keyword evidence="3" id="KW-1185">Reference proteome</keyword>
<dbReference type="SUPFAM" id="SSF53187">
    <property type="entry name" value="Zn-dependent exopeptidases"/>
    <property type="match status" value="1"/>
</dbReference>
<evidence type="ECO:0000259" key="2">
    <source>
        <dbReference type="Pfam" id="PF04389"/>
    </source>
</evidence>
<dbReference type="Gene3D" id="3.40.630.10">
    <property type="entry name" value="Zn peptidases"/>
    <property type="match status" value="1"/>
</dbReference>
<feature type="domain" description="PA" evidence="1">
    <location>
        <begin position="19"/>
        <end position="103"/>
    </location>
</feature>
<dbReference type="Proteomes" id="UP000694941">
    <property type="component" value="Unplaced"/>
</dbReference>